<dbReference type="InterPro" id="IPR011703">
    <property type="entry name" value="ATPase_AAA-3"/>
</dbReference>
<dbReference type="RefSeq" id="WP_022087965.1">
    <property type="nucleotide sequence ID" value="NZ_JAODBU010000004.1"/>
</dbReference>
<dbReference type="InterPro" id="IPR027417">
    <property type="entry name" value="P-loop_NTPase"/>
</dbReference>
<accession>A0ABT2LZ54</accession>
<dbReference type="Gene3D" id="3.40.50.300">
    <property type="entry name" value="P-loop containing nucleotide triphosphate hydrolases"/>
    <property type="match status" value="1"/>
</dbReference>
<dbReference type="SUPFAM" id="SSF52540">
    <property type="entry name" value="P-loop containing nucleoside triphosphate hydrolases"/>
    <property type="match status" value="1"/>
</dbReference>
<gene>
    <name evidence="3" type="ORF">N5B56_05105</name>
</gene>
<dbReference type="Pfam" id="PF07726">
    <property type="entry name" value="AAA_3"/>
    <property type="match status" value="1"/>
</dbReference>
<dbReference type="EMBL" id="JAODBU010000004">
    <property type="protein sequence ID" value="MCT7398465.1"/>
    <property type="molecule type" value="Genomic_DNA"/>
</dbReference>
<evidence type="ECO:0000259" key="2">
    <source>
        <dbReference type="Pfam" id="PF17863"/>
    </source>
</evidence>
<dbReference type="Gene3D" id="1.10.8.80">
    <property type="entry name" value="Magnesium chelatase subunit I, C-Terminal domain"/>
    <property type="match status" value="1"/>
</dbReference>
<keyword evidence="4" id="KW-1185">Reference proteome</keyword>
<organism evidence="3 4">
    <name type="scientific">Eubacterium album</name>
    <dbReference type="NCBI Taxonomy" id="2978477"/>
    <lineage>
        <taxon>Bacteria</taxon>
        <taxon>Bacillati</taxon>
        <taxon>Bacillota</taxon>
        <taxon>Clostridia</taxon>
        <taxon>Eubacteriales</taxon>
        <taxon>Eubacteriaceae</taxon>
        <taxon>Eubacterium</taxon>
    </lineage>
</organism>
<protein>
    <submittedName>
        <fullName evidence="3">MoxR family ATPase</fullName>
    </submittedName>
</protein>
<evidence type="ECO:0000259" key="1">
    <source>
        <dbReference type="Pfam" id="PF07726"/>
    </source>
</evidence>
<feature type="domain" description="ChlI/MoxR AAA lid" evidence="2">
    <location>
        <begin position="228"/>
        <end position="300"/>
    </location>
</feature>
<evidence type="ECO:0000313" key="4">
    <source>
        <dbReference type="Proteomes" id="UP001431199"/>
    </source>
</evidence>
<dbReference type="Proteomes" id="UP001431199">
    <property type="component" value="Unassembled WGS sequence"/>
</dbReference>
<dbReference type="PANTHER" id="PTHR42759:SF5">
    <property type="entry name" value="METHANOL DEHYDROGENASE REGULATOR"/>
    <property type="match status" value="1"/>
</dbReference>
<name>A0ABT2LZ54_9FIRM</name>
<feature type="domain" description="ATPase AAA-3" evidence="1">
    <location>
        <begin position="35"/>
        <end position="165"/>
    </location>
</feature>
<proteinExistence type="predicted"/>
<dbReference type="PIRSF" id="PIRSF002849">
    <property type="entry name" value="AAA_ATPase_chaperone_MoxR_prd"/>
    <property type="match status" value="1"/>
</dbReference>
<evidence type="ECO:0000313" key="3">
    <source>
        <dbReference type="EMBL" id="MCT7398465.1"/>
    </source>
</evidence>
<sequence>MNKKIEDIVSEVKKVVIGKDEIIEKVLMAILAGGHILLEDVPGVGKTTLALTFSKVLGLDYKRMQFTPDSVPSDITGFSVYNKNSGEFQYMEGCAMTNLLLADEINRASSKTQSALLEVMEEGKITVDGVTRTVEKPFVVIATQNPTGWIGTQSLPNSQLDRFMIRLNMGYPDMNNLIEIMKDRHHENPLDKVKHVINKNELINLQELAGNIYVSDEIYEYISKLVEKTREHELIKLGISPRGALAICKMAKAKAMLGGRDYVVPQDVQYIFKDVCSHRIIVESRSMINEVNTDEIMKEIIESVENE</sequence>
<dbReference type="PANTHER" id="PTHR42759">
    <property type="entry name" value="MOXR FAMILY PROTEIN"/>
    <property type="match status" value="1"/>
</dbReference>
<comment type="caution">
    <text evidence="3">The sequence shown here is derived from an EMBL/GenBank/DDBJ whole genome shotgun (WGS) entry which is preliminary data.</text>
</comment>
<dbReference type="CDD" id="cd00009">
    <property type="entry name" value="AAA"/>
    <property type="match status" value="1"/>
</dbReference>
<dbReference type="Pfam" id="PF17863">
    <property type="entry name" value="AAA_lid_2"/>
    <property type="match status" value="1"/>
</dbReference>
<reference evidence="3" key="1">
    <citation type="submission" date="2022-09" db="EMBL/GenBank/DDBJ databases">
        <title>Eubacterium sp. LFL-14 isolated from human feces.</title>
        <authorList>
            <person name="Liu F."/>
        </authorList>
    </citation>
    <scope>NUCLEOTIDE SEQUENCE</scope>
    <source>
        <strain evidence="3">LFL-14</strain>
    </source>
</reference>
<dbReference type="InterPro" id="IPR041628">
    <property type="entry name" value="ChlI/MoxR_AAA_lid"/>
</dbReference>
<dbReference type="InterPro" id="IPR050764">
    <property type="entry name" value="CbbQ/NirQ/NorQ/GpvN"/>
</dbReference>